<name>A0AAU6S8F6_9MICO</name>
<evidence type="ECO:0008006" key="4">
    <source>
        <dbReference type="Google" id="ProtNLM"/>
    </source>
</evidence>
<sequence>MSTIANAMTAAGLSGSAARRPVGSAAPDRSDAPRRRLQVVDAPARRRRPKLFYGIVAVMGAFLIAAAQMSLSIMTTQSTYELAALSKEQRDLTYEKQILYDDVAGLSSPQYLAANAAALGMVINEAPSYLRLSDGAILGPSEVALGSSSVDAIGRGAVANALITDTPLVTVPDATIDGVPVEIAETPDGGVGNTPPPLTNGLPTPSTH</sequence>
<accession>A0AAU6S8F6</accession>
<evidence type="ECO:0000313" key="3">
    <source>
        <dbReference type="EMBL" id="WZO33177.1"/>
    </source>
</evidence>
<dbReference type="RefSeq" id="WP_349427747.1">
    <property type="nucleotide sequence ID" value="NZ_CP151632.1"/>
</dbReference>
<dbReference type="EMBL" id="CP151632">
    <property type="protein sequence ID" value="WZO33177.1"/>
    <property type="molecule type" value="Genomic_DNA"/>
</dbReference>
<evidence type="ECO:0000256" key="1">
    <source>
        <dbReference type="SAM" id="MobiDB-lite"/>
    </source>
</evidence>
<evidence type="ECO:0000256" key="2">
    <source>
        <dbReference type="SAM" id="Phobius"/>
    </source>
</evidence>
<feature type="region of interest" description="Disordered" evidence="1">
    <location>
        <begin position="185"/>
        <end position="208"/>
    </location>
</feature>
<gene>
    <name evidence="3" type="ORF">MRBLWS13_000794</name>
</gene>
<feature type="region of interest" description="Disordered" evidence="1">
    <location>
        <begin position="16"/>
        <end position="35"/>
    </location>
</feature>
<feature type="compositionally biased region" description="Low complexity" evidence="1">
    <location>
        <begin position="199"/>
        <end position="208"/>
    </location>
</feature>
<keyword evidence="2" id="KW-1133">Transmembrane helix</keyword>
<keyword evidence="2" id="KW-0472">Membrane</keyword>
<proteinExistence type="predicted"/>
<dbReference type="AlphaFoldDB" id="A0AAU6S8F6"/>
<reference evidence="3" key="1">
    <citation type="submission" date="2024-04" db="EMBL/GenBank/DDBJ databases">
        <authorList>
            <person name="Roder T."/>
            <person name="Oberhansli S."/>
            <person name="Kreuzer M."/>
        </authorList>
    </citation>
    <scope>NUCLEOTIDE SEQUENCE</scope>
    <source>
        <strain evidence="3">LWS13-1.2</strain>
    </source>
</reference>
<feature type="transmembrane region" description="Helical" evidence="2">
    <location>
        <begin position="51"/>
        <end position="71"/>
    </location>
</feature>
<protein>
    <recommendedName>
        <fullName evidence="4">Cell division protein FtsL</fullName>
    </recommendedName>
</protein>
<keyword evidence="2" id="KW-0812">Transmembrane</keyword>
<organism evidence="3">
    <name type="scientific">Microbacterium sp. LWS13-1.2</name>
    <dbReference type="NCBI Taxonomy" id="3135264"/>
    <lineage>
        <taxon>Bacteria</taxon>
        <taxon>Bacillati</taxon>
        <taxon>Actinomycetota</taxon>
        <taxon>Actinomycetes</taxon>
        <taxon>Micrococcales</taxon>
        <taxon>Microbacteriaceae</taxon>
        <taxon>Microbacterium</taxon>
    </lineage>
</organism>